<dbReference type="SMART" id="SM00345">
    <property type="entry name" value="HTH_GNTR"/>
    <property type="match status" value="1"/>
</dbReference>
<evidence type="ECO:0000259" key="4">
    <source>
        <dbReference type="PROSITE" id="PS50949"/>
    </source>
</evidence>
<dbReference type="EMBL" id="CP030941">
    <property type="protein sequence ID" value="UUP15921.1"/>
    <property type="molecule type" value="Genomic_DNA"/>
</dbReference>
<dbReference type="Pfam" id="PF07729">
    <property type="entry name" value="FCD"/>
    <property type="match status" value="1"/>
</dbReference>
<dbReference type="CDD" id="cd07377">
    <property type="entry name" value="WHTH_GntR"/>
    <property type="match status" value="1"/>
</dbReference>
<evidence type="ECO:0000256" key="1">
    <source>
        <dbReference type="ARBA" id="ARBA00023015"/>
    </source>
</evidence>
<dbReference type="SUPFAM" id="SSF46785">
    <property type="entry name" value="Winged helix' DNA-binding domain"/>
    <property type="match status" value="1"/>
</dbReference>
<evidence type="ECO:0000256" key="2">
    <source>
        <dbReference type="ARBA" id="ARBA00023125"/>
    </source>
</evidence>
<keyword evidence="3" id="KW-0804">Transcription</keyword>
<dbReference type="InterPro" id="IPR008920">
    <property type="entry name" value="TF_FadR/GntR_C"/>
</dbReference>
<organism evidence="5 6">
    <name type="scientific">Nitratireductor thuwali</name>
    <dbReference type="NCBI Taxonomy" id="2267699"/>
    <lineage>
        <taxon>Bacteria</taxon>
        <taxon>Pseudomonadati</taxon>
        <taxon>Pseudomonadota</taxon>
        <taxon>Alphaproteobacteria</taxon>
        <taxon>Hyphomicrobiales</taxon>
        <taxon>Phyllobacteriaceae</taxon>
        <taxon>Nitratireductor</taxon>
    </lineage>
</organism>
<dbReference type="Pfam" id="PF00392">
    <property type="entry name" value="GntR"/>
    <property type="match status" value="1"/>
</dbReference>
<evidence type="ECO:0000313" key="5">
    <source>
        <dbReference type="EMBL" id="UUP15921.1"/>
    </source>
</evidence>
<dbReference type="SMART" id="SM00895">
    <property type="entry name" value="FCD"/>
    <property type="match status" value="1"/>
</dbReference>
<dbReference type="InterPro" id="IPR011711">
    <property type="entry name" value="GntR_C"/>
</dbReference>
<gene>
    <name evidence="5" type="primary">mcbR_2</name>
    <name evidence="5" type="ORF">NTH_00361</name>
</gene>
<proteinExistence type="predicted"/>
<evidence type="ECO:0000313" key="6">
    <source>
        <dbReference type="Proteomes" id="UP001342418"/>
    </source>
</evidence>
<keyword evidence="1" id="KW-0805">Transcription regulation</keyword>
<dbReference type="PANTHER" id="PTHR43537:SF20">
    <property type="entry name" value="HTH-TYPE TRANSCRIPTIONAL REPRESSOR GLAR"/>
    <property type="match status" value="1"/>
</dbReference>
<accession>A0ABY5MFK6</accession>
<feature type="domain" description="HTH gntR-type" evidence="4">
    <location>
        <begin position="5"/>
        <end position="72"/>
    </location>
</feature>
<keyword evidence="6" id="KW-1185">Reference proteome</keyword>
<protein>
    <submittedName>
        <fullName evidence="5">HTH-type transcriptional regulator McbR</fullName>
    </submittedName>
</protein>
<evidence type="ECO:0000256" key="3">
    <source>
        <dbReference type="ARBA" id="ARBA00023163"/>
    </source>
</evidence>
<dbReference type="PANTHER" id="PTHR43537">
    <property type="entry name" value="TRANSCRIPTIONAL REGULATOR, GNTR FAMILY"/>
    <property type="match status" value="1"/>
</dbReference>
<dbReference type="SUPFAM" id="SSF48008">
    <property type="entry name" value="GntR ligand-binding domain-like"/>
    <property type="match status" value="1"/>
</dbReference>
<reference evidence="5 6" key="1">
    <citation type="submission" date="2018-07" db="EMBL/GenBank/DDBJ databases">
        <title>Genome sequence of Nitratireductor thuwali#1536.</title>
        <authorList>
            <person name="Michoud G."/>
            <person name="Merlino G."/>
            <person name="Sefrji F.O."/>
            <person name="Daffonchio D."/>
        </authorList>
    </citation>
    <scope>NUCLEOTIDE SEQUENCE [LARGE SCALE GENOMIC DNA]</scope>
    <source>
        <strain evidence="6">Nit1536</strain>
    </source>
</reference>
<dbReference type="InterPro" id="IPR036390">
    <property type="entry name" value="WH_DNA-bd_sf"/>
</dbReference>
<dbReference type="Gene3D" id="1.10.10.10">
    <property type="entry name" value="Winged helix-like DNA-binding domain superfamily/Winged helix DNA-binding domain"/>
    <property type="match status" value="1"/>
</dbReference>
<dbReference type="InterPro" id="IPR036388">
    <property type="entry name" value="WH-like_DNA-bd_sf"/>
</dbReference>
<sequence length="221" mass="25291">MNIQITRNRTVFMRLREDIVTGRLRPGERLRTETLRQRYDVGGSPVREALMRLEAEGLVVLEENKGFRVAEVSREQLDDLTATRIEIEAIALRKSIEIGGVEWEANLVSAMHFLASVSREPNDAPPERNANWLAYHREFHRALVAGCRSPMLLDIRERLFDLAERYVALSISTKGDSRDHEAEHKALMTAALERDVDGAVRLNTEHIERTTEKLKQFGGFK</sequence>
<dbReference type="Proteomes" id="UP001342418">
    <property type="component" value="Chromosome"/>
</dbReference>
<dbReference type="PROSITE" id="PS50949">
    <property type="entry name" value="HTH_GNTR"/>
    <property type="match status" value="1"/>
</dbReference>
<keyword evidence="2" id="KW-0238">DNA-binding</keyword>
<dbReference type="Gene3D" id="1.20.120.530">
    <property type="entry name" value="GntR ligand-binding domain-like"/>
    <property type="match status" value="1"/>
</dbReference>
<dbReference type="InterPro" id="IPR000524">
    <property type="entry name" value="Tscrpt_reg_HTH_GntR"/>
</dbReference>
<name>A0ABY5MFK6_9HYPH</name>
<dbReference type="RefSeq" id="WP_338528389.1">
    <property type="nucleotide sequence ID" value="NZ_CP030941.1"/>
</dbReference>